<dbReference type="SUPFAM" id="SSF57180">
    <property type="entry name" value="Cellulose-binding domain"/>
    <property type="match status" value="1"/>
</dbReference>
<dbReference type="InterPro" id="IPR035971">
    <property type="entry name" value="CBD_sf"/>
</dbReference>
<dbReference type="GO" id="GO:0030248">
    <property type="term" value="F:cellulose binding"/>
    <property type="evidence" value="ECO:0007669"/>
    <property type="project" value="InterPro"/>
</dbReference>
<evidence type="ECO:0000313" key="4">
    <source>
        <dbReference type="EMBL" id="KZS91344.1"/>
    </source>
</evidence>
<dbReference type="Proteomes" id="UP000076722">
    <property type="component" value="Unassembled WGS sequence"/>
</dbReference>
<dbReference type="EMBL" id="KV419416">
    <property type="protein sequence ID" value="KZS91344.1"/>
    <property type="molecule type" value="Genomic_DNA"/>
</dbReference>
<dbReference type="GO" id="GO:0005576">
    <property type="term" value="C:extracellular region"/>
    <property type="evidence" value="ECO:0007669"/>
    <property type="project" value="InterPro"/>
</dbReference>
<evidence type="ECO:0000313" key="5">
    <source>
        <dbReference type="Proteomes" id="UP000076722"/>
    </source>
</evidence>
<keyword evidence="1 2" id="KW-0732">Signal</keyword>
<accession>A0A164SCI7</accession>
<feature type="domain" description="CBM1" evidence="3">
    <location>
        <begin position="75"/>
        <end position="112"/>
    </location>
</feature>
<dbReference type="SMART" id="SM00236">
    <property type="entry name" value="fCBD"/>
    <property type="match status" value="1"/>
</dbReference>
<feature type="signal peptide" evidence="2">
    <location>
        <begin position="1"/>
        <end position="23"/>
    </location>
</feature>
<protein>
    <recommendedName>
        <fullName evidence="3">CBM1 domain-containing protein</fullName>
    </recommendedName>
</protein>
<dbReference type="PROSITE" id="PS51164">
    <property type="entry name" value="CBM1_2"/>
    <property type="match status" value="1"/>
</dbReference>
<dbReference type="InterPro" id="IPR000254">
    <property type="entry name" value="CBD"/>
</dbReference>
<evidence type="ECO:0000256" key="1">
    <source>
        <dbReference type="ARBA" id="ARBA00022729"/>
    </source>
</evidence>
<gene>
    <name evidence="4" type="ORF">SISNIDRAFT_551129</name>
</gene>
<proteinExistence type="predicted"/>
<dbReference type="GO" id="GO:0005975">
    <property type="term" value="P:carbohydrate metabolic process"/>
    <property type="evidence" value="ECO:0007669"/>
    <property type="project" value="InterPro"/>
</dbReference>
<feature type="chain" id="PRO_5007853088" description="CBM1 domain-containing protein" evidence="2">
    <location>
        <begin position="24"/>
        <end position="112"/>
    </location>
</feature>
<evidence type="ECO:0000259" key="3">
    <source>
        <dbReference type="PROSITE" id="PS51164"/>
    </source>
</evidence>
<reference evidence="4 5" key="1">
    <citation type="journal article" date="2016" name="Mol. Biol. Evol.">
        <title>Comparative Genomics of Early-Diverging Mushroom-Forming Fungi Provides Insights into the Origins of Lignocellulose Decay Capabilities.</title>
        <authorList>
            <person name="Nagy L.G."/>
            <person name="Riley R."/>
            <person name="Tritt A."/>
            <person name="Adam C."/>
            <person name="Daum C."/>
            <person name="Floudas D."/>
            <person name="Sun H."/>
            <person name="Yadav J.S."/>
            <person name="Pangilinan J."/>
            <person name="Larsson K.H."/>
            <person name="Matsuura K."/>
            <person name="Barry K."/>
            <person name="Labutti K."/>
            <person name="Kuo R."/>
            <person name="Ohm R.A."/>
            <person name="Bhattacharya S.S."/>
            <person name="Shirouzu T."/>
            <person name="Yoshinaga Y."/>
            <person name="Martin F.M."/>
            <person name="Grigoriev I.V."/>
            <person name="Hibbett D.S."/>
        </authorList>
    </citation>
    <scope>NUCLEOTIDE SEQUENCE [LARGE SCALE GENOMIC DNA]</scope>
    <source>
        <strain evidence="4 5">HHB9708</strain>
    </source>
</reference>
<organism evidence="4 5">
    <name type="scientific">Sistotremastrum niveocremeum HHB9708</name>
    <dbReference type="NCBI Taxonomy" id="1314777"/>
    <lineage>
        <taxon>Eukaryota</taxon>
        <taxon>Fungi</taxon>
        <taxon>Dikarya</taxon>
        <taxon>Basidiomycota</taxon>
        <taxon>Agaricomycotina</taxon>
        <taxon>Agaricomycetes</taxon>
        <taxon>Sistotremastrales</taxon>
        <taxon>Sistotremastraceae</taxon>
        <taxon>Sertulicium</taxon>
        <taxon>Sertulicium niveocremeum</taxon>
    </lineage>
</organism>
<dbReference type="AlphaFoldDB" id="A0A164SCI7"/>
<evidence type="ECO:0000256" key="2">
    <source>
        <dbReference type="SAM" id="SignalP"/>
    </source>
</evidence>
<name>A0A164SCI7_9AGAM</name>
<keyword evidence="5" id="KW-1185">Reference proteome</keyword>
<sequence>MLPSSRIRTVLSLSLIIVGFVAAVSDPSSTPRYQYNTHSLWFIQQDDTPTPTITSPPSTQTTTHSVSIVTDSGYWIQSHYGQCGGMGYQGPDLCTPTYKCREVVPTFYSQCL</sequence>
<dbReference type="Pfam" id="PF00734">
    <property type="entry name" value="CBM_1"/>
    <property type="match status" value="1"/>
</dbReference>